<evidence type="ECO:0000313" key="8">
    <source>
        <dbReference type="Proteomes" id="UP000242886"/>
    </source>
</evidence>
<evidence type="ECO:0000256" key="4">
    <source>
        <dbReference type="ARBA" id="ARBA00022989"/>
    </source>
</evidence>
<evidence type="ECO:0000256" key="1">
    <source>
        <dbReference type="ARBA" id="ARBA00004651"/>
    </source>
</evidence>
<accession>A0A7Z7MV26</accession>
<dbReference type="GO" id="GO:0006457">
    <property type="term" value="P:protein folding"/>
    <property type="evidence" value="ECO:0007669"/>
    <property type="project" value="InterPro"/>
</dbReference>
<sequence>MPTLRRLIQTPRFPYCAVFVIGCILFGGAVYLGEALGLAACPLCILQRMASLGLMIAAGIGIALAGSRTGSAIANLLMILTSATGAWIAGYQTYIQRVASDVQCSGEAAWWELFVDWAGEQAPLLFQASGLCSDPAWKLFGLSLAEYSLLIFSALTLYGIYLLLRQRA</sequence>
<keyword evidence="3 6" id="KW-0812">Transmembrane</keyword>
<dbReference type="InterPro" id="IPR023380">
    <property type="entry name" value="DsbB-like_sf"/>
</dbReference>
<dbReference type="Pfam" id="PF02600">
    <property type="entry name" value="DsbB"/>
    <property type="match status" value="1"/>
</dbReference>
<dbReference type="InterPro" id="IPR050183">
    <property type="entry name" value="DsbB"/>
</dbReference>
<comment type="subcellular location">
    <subcellularLocation>
        <location evidence="1">Cell membrane</location>
        <topology evidence="1">Multi-pass membrane protein</topology>
    </subcellularLocation>
</comment>
<dbReference type="PROSITE" id="PS51257">
    <property type="entry name" value="PROKAR_LIPOPROTEIN"/>
    <property type="match status" value="1"/>
</dbReference>
<feature type="transmembrane region" description="Helical" evidence="6">
    <location>
        <begin position="12"/>
        <end position="33"/>
    </location>
</feature>
<dbReference type="Gene3D" id="1.20.1550.10">
    <property type="entry name" value="DsbB-like"/>
    <property type="match status" value="1"/>
</dbReference>
<name>A0A7Z7MV26_9PROT</name>
<keyword evidence="5 6" id="KW-0472">Membrane</keyword>
<gene>
    <name evidence="7" type="ORF">SDENCHOL_10912</name>
</gene>
<evidence type="ECO:0000256" key="5">
    <source>
        <dbReference type="ARBA" id="ARBA00023136"/>
    </source>
</evidence>
<keyword evidence="8" id="KW-1185">Reference proteome</keyword>
<keyword evidence="2" id="KW-1003">Cell membrane</keyword>
<reference evidence="7" key="1">
    <citation type="submission" date="2017-03" db="EMBL/GenBank/DDBJ databases">
        <authorList>
            <consortium name="AG Boll"/>
        </authorList>
    </citation>
    <scope>NUCLEOTIDE SEQUENCE [LARGE SCALE GENOMIC DNA]</scope>
    <source>
        <strain evidence="7">Chol</strain>
    </source>
</reference>
<evidence type="ECO:0000313" key="7">
    <source>
        <dbReference type="EMBL" id="SMB23727.1"/>
    </source>
</evidence>
<dbReference type="GO" id="GO:0005886">
    <property type="term" value="C:plasma membrane"/>
    <property type="evidence" value="ECO:0007669"/>
    <property type="project" value="UniProtKB-SubCell"/>
</dbReference>
<keyword evidence="4 6" id="KW-1133">Transmembrane helix</keyword>
<evidence type="ECO:0000256" key="3">
    <source>
        <dbReference type="ARBA" id="ARBA00022692"/>
    </source>
</evidence>
<organism evidence="7 8">
    <name type="scientific">Sterolibacterium denitrificans</name>
    <dbReference type="NCBI Taxonomy" id="157592"/>
    <lineage>
        <taxon>Bacteria</taxon>
        <taxon>Pseudomonadati</taxon>
        <taxon>Pseudomonadota</taxon>
        <taxon>Betaproteobacteria</taxon>
        <taxon>Nitrosomonadales</taxon>
        <taxon>Sterolibacteriaceae</taxon>
        <taxon>Sterolibacterium</taxon>
    </lineage>
</organism>
<dbReference type="AlphaFoldDB" id="A0A7Z7MV26"/>
<proteinExistence type="predicted"/>
<dbReference type="EMBL" id="LT837803">
    <property type="protein sequence ID" value="SMB23727.1"/>
    <property type="molecule type" value="Genomic_DNA"/>
</dbReference>
<dbReference type="RefSeq" id="WP_154716154.1">
    <property type="nucleotide sequence ID" value="NZ_LT837803.1"/>
</dbReference>
<dbReference type="PANTHER" id="PTHR36570">
    <property type="entry name" value="DISULFIDE BOND FORMATION PROTEIN B"/>
    <property type="match status" value="1"/>
</dbReference>
<feature type="transmembrane region" description="Helical" evidence="6">
    <location>
        <begin position="147"/>
        <end position="164"/>
    </location>
</feature>
<dbReference type="InterPro" id="IPR003752">
    <property type="entry name" value="DiS_bond_form_DsbB/BdbC"/>
</dbReference>
<evidence type="ECO:0000256" key="2">
    <source>
        <dbReference type="ARBA" id="ARBA00022475"/>
    </source>
</evidence>
<dbReference type="SUPFAM" id="SSF158442">
    <property type="entry name" value="DsbB-like"/>
    <property type="match status" value="1"/>
</dbReference>
<feature type="transmembrane region" description="Helical" evidence="6">
    <location>
        <begin position="45"/>
        <end position="65"/>
    </location>
</feature>
<evidence type="ECO:0000256" key="6">
    <source>
        <dbReference type="SAM" id="Phobius"/>
    </source>
</evidence>
<dbReference type="Proteomes" id="UP000242886">
    <property type="component" value="Chromosome SDENCHOL"/>
</dbReference>
<protein>
    <submittedName>
        <fullName evidence="7">Disulfide bond formation protein B</fullName>
    </submittedName>
</protein>
<dbReference type="GO" id="GO:0015035">
    <property type="term" value="F:protein-disulfide reductase activity"/>
    <property type="evidence" value="ECO:0007669"/>
    <property type="project" value="InterPro"/>
</dbReference>
<feature type="transmembrane region" description="Helical" evidence="6">
    <location>
        <begin position="72"/>
        <end position="90"/>
    </location>
</feature>
<dbReference type="PANTHER" id="PTHR36570:SF3">
    <property type="entry name" value="DISULFIDE BOND FORMATION PROTEIN B"/>
    <property type="match status" value="1"/>
</dbReference>